<comment type="caution">
    <text evidence="2">The sequence shown here is derived from an EMBL/GenBank/DDBJ whole genome shotgun (WGS) entry which is preliminary data.</text>
</comment>
<keyword evidence="1" id="KW-0732">Signal</keyword>
<reference evidence="2 3" key="1">
    <citation type="submission" date="2018-10" db="EMBL/GenBank/DDBJ databases">
        <title>Rhodobacter sp . BO-81.</title>
        <authorList>
            <person name="Im W.T."/>
        </authorList>
    </citation>
    <scope>NUCLEOTIDE SEQUENCE [LARGE SCALE GENOMIC DNA]</scope>
    <source>
        <strain evidence="2 3">BO-81</strain>
    </source>
</reference>
<gene>
    <name evidence="2" type="ORF">DYS74_04320</name>
</gene>
<name>A0A421BU84_9RHOB</name>
<accession>A0A421BU84</accession>
<evidence type="ECO:0000313" key="2">
    <source>
        <dbReference type="EMBL" id="RLL71844.1"/>
    </source>
</evidence>
<protein>
    <submittedName>
        <fullName evidence="2">Uncharacterized protein</fullName>
    </submittedName>
</protein>
<feature type="signal peptide" evidence="1">
    <location>
        <begin position="1"/>
        <end position="22"/>
    </location>
</feature>
<sequence length="150" mass="15824">MNQFNALALSAAVFLASLSPLAAGNAAEFTIPKGTRVLLCDLKVPSANGTTPPVVLLMTDKAGKMTVYDGLIAGNNLAPLPVTVMTDNNIRTTYGWTVPAHNDTINQYIPSIKMRLTVQKADQSALLMVNPVGYMTESARGSCQAGVADK</sequence>
<feature type="chain" id="PRO_5018992118" evidence="1">
    <location>
        <begin position="23"/>
        <end position="150"/>
    </location>
</feature>
<proteinExistence type="predicted"/>
<dbReference type="AlphaFoldDB" id="A0A421BU84"/>
<organism evidence="2 3">
    <name type="scientific">Paenirhodobacter hankyongi</name>
    <dbReference type="NCBI Taxonomy" id="2294033"/>
    <lineage>
        <taxon>Bacteria</taxon>
        <taxon>Pseudomonadati</taxon>
        <taxon>Pseudomonadota</taxon>
        <taxon>Alphaproteobacteria</taxon>
        <taxon>Rhodobacterales</taxon>
        <taxon>Rhodobacter group</taxon>
        <taxon>Paenirhodobacter</taxon>
    </lineage>
</organism>
<dbReference type="Proteomes" id="UP000279673">
    <property type="component" value="Unassembled WGS sequence"/>
</dbReference>
<dbReference type="EMBL" id="RCHI01000003">
    <property type="protein sequence ID" value="RLL71844.1"/>
    <property type="molecule type" value="Genomic_DNA"/>
</dbReference>
<dbReference type="RefSeq" id="WP_147435447.1">
    <property type="nucleotide sequence ID" value="NZ_RCHI01000003.1"/>
</dbReference>
<evidence type="ECO:0000313" key="3">
    <source>
        <dbReference type="Proteomes" id="UP000279673"/>
    </source>
</evidence>
<keyword evidence="3" id="KW-1185">Reference proteome</keyword>
<evidence type="ECO:0000256" key="1">
    <source>
        <dbReference type="SAM" id="SignalP"/>
    </source>
</evidence>